<evidence type="ECO:0008006" key="5">
    <source>
        <dbReference type="Google" id="ProtNLM"/>
    </source>
</evidence>
<keyword evidence="2" id="KW-0732">Signal</keyword>
<proteinExistence type="predicted"/>
<dbReference type="Proteomes" id="UP000597338">
    <property type="component" value="Unassembled WGS sequence"/>
</dbReference>
<feature type="chain" id="PRO_5046379510" description="CcmD family protein" evidence="2">
    <location>
        <begin position="20"/>
        <end position="91"/>
    </location>
</feature>
<keyword evidence="4" id="KW-1185">Reference proteome</keyword>
<accession>A0ABQ1LI20</accession>
<evidence type="ECO:0000313" key="3">
    <source>
        <dbReference type="EMBL" id="GGC24143.1"/>
    </source>
</evidence>
<feature type="transmembrane region" description="Helical" evidence="1">
    <location>
        <begin position="46"/>
        <end position="64"/>
    </location>
</feature>
<gene>
    <name evidence="3" type="ORF">GCM10011386_15140</name>
</gene>
<evidence type="ECO:0000256" key="1">
    <source>
        <dbReference type="SAM" id="Phobius"/>
    </source>
</evidence>
<evidence type="ECO:0000313" key="4">
    <source>
        <dbReference type="Proteomes" id="UP000597338"/>
    </source>
</evidence>
<keyword evidence="1" id="KW-1133">Transmembrane helix</keyword>
<name>A0ABQ1LI20_9SPHI</name>
<feature type="signal peptide" evidence="2">
    <location>
        <begin position="1"/>
        <end position="19"/>
    </location>
</feature>
<evidence type="ECO:0000256" key="2">
    <source>
        <dbReference type="SAM" id="SignalP"/>
    </source>
</evidence>
<dbReference type="EMBL" id="BMIK01000003">
    <property type="protein sequence ID" value="GGC24143.1"/>
    <property type="molecule type" value="Genomic_DNA"/>
</dbReference>
<dbReference type="RefSeq" id="WP_188749145.1">
    <property type="nucleotide sequence ID" value="NZ_BMIK01000003.1"/>
</dbReference>
<organism evidence="3 4">
    <name type="scientific">Parapedobacter defluvii</name>
    <dbReference type="NCBI Taxonomy" id="2045106"/>
    <lineage>
        <taxon>Bacteria</taxon>
        <taxon>Pseudomonadati</taxon>
        <taxon>Bacteroidota</taxon>
        <taxon>Sphingobacteriia</taxon>
        <taxon>Sphingobacteriales</taxon>
        <taxon>Sphingobacteriaceae</taxon>
        <taxon>Parapedobacter</taxon>
    </lineage>
</organism>
<dbReference type="PROSITE" id="PS51257">
    <property type="entry name" value="PROKAR_LIPOPROTEIN"/>
    <property type="match status" value="1"/>
</dbReference>
<comment type="caution">
    <text evidence="3">The sequence shown here is derived from an EMBL/GenBank/DDBJ whole genome shotgun (WGS) entry which is preliminary data.</text>
</comment>
<keyword evidence="1" id="KW-0812">Transmembrane</keyword>
<keyword evidence="1" id="KW-0472">Membrane</keyword>
<protein>
    <recommendedName>
        <fullName evidence="5">CcmD family protein</fullName>
    </recommendedName>
</protein>
<sequence length="91" mass="10086">MKAILVLFTLVLSALSGIACPVCERQQPNVLRGISHGTGPASDWDYIIIWTMVVIVVFTLYFSIKMLVKPGEKTGSHIKRIILNLEDGTEK</sequence>
<reference evidence="4" key="1">
    <citation type="journal article" date="2019" name="Int. J. Syst. Evol. Microbiol.">
        <title>The Global Catalogue of Microorganisms (GCM) 10K type strain sequencing project: providing services to taxonomists for standard genome sequencing and annotation.</title>
        <authorList>
            <consortium name="The Broad Institute Genomics Platform"/>
            <consortium name="The Broad Institute Genome Sequencing Center for Infectious Disease"/>
            <person name="Wu L."/>
            <person name="Ma J."/>
        </authorList>
    </citation>
    <scope>NUCLEOTIDE SEQUENCE [LARGE SCALE GENOMIC DNA]</scope>
    <source>
        <strain evidence="4">CGMCC 1.15342</strain>
    </source>
</reference>